<evidence type="ECO:0000313" key="2">
    <source>
        <dbReference type="Proteomes" id="UP000225379"/>
    </source>
</evidence>
<gene>
    <name evidence="1" type="ORF">CRT60_05375</name>
</gene>
<dbReference type="AlphaFoldDB" id="A0A2B8BM12"/>
<protein>
    <recommendedName>
        <fullName evidence="3">Response regulatory domain-containing protein</fullName>
    </recommendedName>
</protein>
<dbReference type="EMBL" id="PDKW01000038">
    <property type="protein sequence ID" value="PGH58578.1"/>
    <property type="molecule type" value="Genomic_DNA"/>
</dbReference>
<dbReference type="Proteomes" id="UP000225379">
    <property type="component" value="Unassembled WGS sequence"/>
</dbReference>
<proteinExistence type="predicted"/>
<evidence type="ECO:0000313" key="1">
    <source>
        <dbReference type="EMBL" id="PGH58578.1"/>
    </source>
</evidence>
<name>A0A2B8BM12_9PROT</name>
<dbReference type="RefSeq" id="WP_098735404.1">
    <property type="nucleotide sequence ID" value="NZ_PDKW01000038.1"/>
</dbReference>
<organism evidence="1 2">
    <name type="scientific">Azospirillum palustre</name>
    <dbReference type="NCBI Taxonomy" id="2044885"/>
    <lineage>
        <taxon>Bacteria</taxon>
        <taxon>Pseudomonadati</taxon>
        <taxon>Pseudomonadota</taxon>
        <taxon>Alphaproteobacteria</taxon>
        <taxon>Rhodospirillales</taxon>
        <taxon>Azospirillaceae</taxon>
        <taxon>Azospirillum</taxon>
    </lineage>
</organism>
<evidence type="ECO:0008006" key="3">
    <source>
        <dbReference type="Google" id="ProtNLM"/>
    </source>
</evidence>
<keyword evidence="2" id="KW-1185">Reference proteome</keyword>
<sequence length="140" mass="15210">MRVIEGYGRRSLSTAQSHTASVLIVSENSTAAGNMAEKLGRDGRIRVRAMTSPEVVGEAIKRFKPDVVVTDKWFGRTGVGYQDVVMPFVDRNHDVGLVVLDNSRPAAEKTSNQIELGVCSRADALKGSKLADIVLQAKIR</sequence>
<reference evidence="2" key="1">
    <citation type="submission" date="2017-10" db="EMBL/GenBank/DDBJ databases">
        <authorList>
            <person name="Kravchenko I.K."/>
            <person name="Grouzdev D.S."/>
        </authorList>
    </citation>
    <scope>NUCLEOTIDE SEQUENCE [LARGE SCALE GENOMIC DNA]</scope>
    <source>
        <strain evidence="2">B2</strain>
    </source>
</reference>
<accession>A0A2B8BM12</accession>
<comment type="caution">
    <text evidence="1">The sequence shown here is derived from an EMBL/GenBank/DDBJ whole genome shotgun (WGS) entry which is preliminary data.</text>
</comment>